<feature type="domain" description="Blue (type 1) copper" evidence="4">
    <location>
        <begin position="81"/>
        <end position="134"/>
    </location>
</feature>
<dbReference type="InterPro" id="IPR011042">
    <property type="entry name" value="6-blade_b-propeller_TolB-like"/>
</dbReference>
<dbReference type="InterPro" id="IPR013428">
    <property type="entry name" value="Membrane-bound_put_N"/>
</dbReference>
<feature type="signal peptide" evidence="3">
    <location>
        <begin position="1"/>
        <end position="24"/>
    </location>
</feature>
<dbReference type="GO" id="GO:0005507">
    <property type="term" value="F:copper ion binding"/>
    <property type="evidence" value="ECO:0007669"/>
    <property type="project" value="InterPro"/>
</dbReference>
<dbReference type="InterPro" id="IPR000923">
    <property type="entry name" value="BlueCu_1"/>
</dbReference>
<dbReference type="Pfam" id="PF00127">
    <property type="entry name" value="Copper-bind"/>
    <property type="match status" value="1"/>
</dbReference>
<feature type="domain" description="DUF7133" evidence="5">
    <location>
        <begin position="345"/>
        <end position="717"/>
    </location>
</feature>
<evidence type="ECO:0000313" key="7">
    <source>
        <dbReference type="Proteomes" id="UP000232883"/>
    </source>
</evidence>
<evidence type="ECO:0000259" key="5">
    <source>
        <dbReference type="Pfam" id="PF23500"/>
    </source>
</evidence>
<dbReference type="InterPro" id="IPR055557">
    <property type="entry name" value="DUF7133"/>
</dbReference>
<feature type="chain" id="PRO_5014836826" evidence="3">
    <location>
        <begin position="25"/>
        <end position="957"/>
    </location>
</feature>
<dbReference type="Pfam" id="PF23500">
    <property type="entry name" value="DUF7133"/>
    <property type="match status" value="1"/>
</dbReference>
<evidence type="ECO:0000256" key="2">
    <source>
        <dbReference type="ARBA" id="ARBA00023008"/>
    </source>
</evidence>
<keyword evidence="3" id="KW-0732">Signal</keyword>
<evidence type="ECO:0000256" key="1">
    <source>
        <dbReference type="ARBA" id="ARBA00022723"/>
    </source>
</evidence>
<keyword evidence="1" id="KW-0479">Metal-binding</keyword>
<dbReference type="CDD" id="cd00920">
    <property type="entry name" value="Cupredoxin"/>
    <property type="match status" value="1"/>
</dbReference>
<dbReference type="SUPFAM" id="SSF49503">
    <property type="entry name" value="Cupredoxins"/>
    <property type="match status" value="1"/>
</dbReference>
<gene>
    <name evidence="6" type="ORF">CWM47_23355</name>
</gene>
<dbReference type="InterPro" id="IPR011041">
    <property type="entry name" value="Quinoprot_gluc/sorb_DH_b-prop"/>
</dbReference>
<name>A0A2K8Z3U6_9BACT</name>
<sequence>MNRLYLFVPIVYAVLALSSPQGLAQSTKAKPVAQSTDKVDREYAMEATMLGYFSKDGARNPTLKANKGDRVRIVITNGEQMTHDISLEKLGLKSKSINDKGASTSITFTADKSDTYYCSVPGHRAAGMVGNFEVVEGSLTTATVAGQLPMKNGKPLNLNVETGTLADWTATGDAFTNPLIDQDPSPVHDKEMHIGFDGKYFLSSGGTVNYKQTGTLTSVPFTVTQPFAAFKVSGGALQDTRVELVQAGTDKVIFHSTGQGRATLQPVVVDLTPYQNQEIFIRIIDNETGISQIPYIANDKMAHINFDDFLFYPTRPVFDNELNQKDIIILPPLDPVLHAGLSGIEAAKVMTLPKGFKITLAAAEPDVVKPICFTTDPRGRLWVVEGHTYPVPAPEGQGRDRILILEDTNGDGTLDSRKVFAEGLNLVSGIEVGMGGVWLGAAPYLLFIPADFKNDKPSGPPQKMLDGWGTDDTHEVLNSLRWGPDGWLYGTHGVFTHSNVGKPGAPDAERTKLNAGVWRFHPTTQKFELFSEGTSNPWGLDFNDYGHAFVTACVIPHMYNMIQGGRYFRQAGKHFNPYTYDDIKTHADHVHWVGERGPHAGNFRSASAGGGHAHSGAMIYLGGDSWPKEYRNDIFMNNINGAKLNNDHPVRAGSGYMVTHKPDFLTMNDSWSQWLNMKYDPSGSVWAIDWYDKNQCHSPNPDVHNKTMGRIFKITHENDKWVQVDLAKASDMELVNYQLNPNEWYVRQARTLLQERGPNKKVHKALKEMLAKNPDPTRKLRALWALHVTKGLNEKELTDLLANENDYVRSWAIQLLAESKNVSPETLKRFADLAKNDNSPLVRLYLTSAMLRLEPAQRWDVMDALVQKSEDKDDHNLPLMVWYASEPLAAIDMKRALEMAQKSKMPKQLPYTIQRIGAIGTDDAKKLLKELNERVGKLDHSHENHEIQELIARVLEE</sequence>
<evidence type="ECO:0000256" key="3">
    <source>
        <dbReference type="SAM" id="SignalP"/>
    </source>
</evidence>
<accession>A0A2K8Z3U6</accession>
<dbReference type="AlphaFoldDB" id="A0A2K8Z3U6"/>
<dbReference type="SUPFAM" id="SSF50952">
    <property type="entry name" value="Soluble quinoprotein glucose dehydrogenase"/>
    <property type="match status" value="1"/>
</dbReference>
<reference evidence="6 7" key="1">
    <citation type="submission" date="2017-11" db="EMBL/GenBank/DDBJ databases">
        <title>Taxonomic description and genome sequences of Spirosoma HA7 sp. nov., isolated from pollen microhabitat of Corylus avellana.</title>
        <authorList>
            <person name="Ambika Manirajan B."/>
            <person name="Suarez C."/>
            <person name="Ratering S."/>
            <person name="Geissler-Plaum R."/>
            <person name="Cardinale M."/>
            <person name="Sylvia S."/>
        </authorList>
    </citation>
    <scope>NUCLEOTIDE SEQUENCE [LARGE SCALE GENOMIC DNA]</scope>
    <source>
        <strain evidence="6 7">HA7</strain>
    </source>
</reference>
<dbReference type="KEGG" id="spir:CWM47_23355"/>
<dbReference type="OrthoDB" id="9808161at2"/>
<dbReference type="PANTHER" id="PTHR33546:SF1">
    <property type="entry name" value="LARGE, MULTIFUNCTIONAL SECRETED PROTEIN"/>
    <property type="match status" value="1"/>
</dbReference>
<dbReference type="InterPro" id="IPR011989">
    <property type="entry name" value="ARM-like"/>
</dbReference>
<dbReference type="InterPro" id="IPR016024">
    <property type="entry name" value="ARM-type_fold"/>
</dbReference>
<dbReference type="InterPro" id="IPR008972">
    <property type="entry name" value="Cupredoxin"/>
</dbReference>
<protein>
    <submittedName>
        <fullName evidence="6">Dehydrogenase</fullName>
    </submittedName>
</protein>
<dbReference type="NCBIfam" id="TIGR02604">
    <property type="entry name" value="Piru_Ver_Nterm"/>
    <property type="match status" value="1"/>
</dbReference>
<organism evidence="6 7">
    <name type="scientific">Spirosoma pollinicola</name>
    <dbReference type="NCBI Taxonomy" id="2057025"/>
    <lineage>
        <taxon>Bacteria</taxon>
        <taxon>Pseudomonadati</taxon>
        <taxon>Bacteroidota</taxon>
        <taxon>Cytophagia</taxon>
        <taxon>Cytophagales</taxon>
        <taxon>Cytophagaceae</taxon>
        <taxon>Spirosoma</taxon>
    </lineage>
</organism>
<dbReference type="GO" id="GO:0009055">
    <property type="term" value="F:electron transfer activity"/>
    <property type="evidence" value="ECO:0007669"/>
    <property type="project" value="InterPro"/>
</dbReference>
<proteinExistence type="predicted"/>
<dbReference type="Proteomes" id="UP000232883">
    <property type="component" value="Chromosome"/>
</dbReference>
<dbReference type="Gene3D" id="2.120.10.30">
    <property type="entry name" value="TolB, C-terminal domain"/>
    <property type="match status" value="1"/>
</dbReference>
<dbReference type="Gene3D" id="1.25.10.10">
    <property type="entry name" value="Leucine-rich Repeat Variant"/>
    <property type="match status" value="1"/>
</dbReference>
<keyword evidence="7" id="KW-1185">Reference proteome</keyword>
<dbReference type="EMBL" id="CP025096">
    <property type="protein sequence ID" value="AUD04521.1"/>
    <property type="molecule type" value="Genomic_DNA"/>
</dbReference>
<dbReference type="RefSeq" id="WP_100990586.1">
    <property type="nucleotide sequence ID" value="NZ_CP025096.1"/>
</dbReference>
<evidence type="ECO:0000259" key="4">
    <source>
        <dbReference type="Pfam" id="PF00127"/>
    </source>
</evidence>
<evidence type="ECO:0000313" key="6">
    <source>
        <dbReference type="EMBL" id="AUD04521.1"/>
    </source>
</evidence>
<dbReference type="Gene3D" id="2.60.40.420">
    <property type="entry name" value="Cupredoxins - blue copper proteins"/>
    <property type="match status" value="1"/>
</dbReference>
<keyword evidence="2" id="KW-0186">Copper</keyword>
<dbReference type="SUPFAM" id="SSF48371">
    <property type="entry name" value="ARM repeat"/>
    <property type="match status" value="1"/>
</dbReference>
<dbReference type="PANTHER" id="PTHR33546">
    <property type="entry name" value="LARGE, MULTIFUNCTIONAL SECRETED PROTEIN-RELATED"/>
    <property type="match status" value="1"/>
</dbReference>